<dbReference type="Gene3D" id="3.40.640.10">
    <property type="entry name" value="Type I PLP-dependent aspartate aminotransferase-like (Major domain)"/>
    <property type="match status" value="1"/>
</dbReference>
<evidence type="ECO:0000256" key="2">
    <source>
        <dbReference type="ARBA" id="ARBA00005063"/>
    </source>
</evidence>
<name>A0ABN5W7I4_9SPHN</name>
<comment type="cofactor">
    <cofactor evidence="1 9">
        <name>pyridoxal 5'-phosphate</name>
        <dbReference type="ChEBI" id="CHEBI:597326"/>
    </cofactor>
</comment>
<evidence type="ECO:0000313" key="10">
    <source>
        <dbReference type="EMBL" id="BBF68243.1"/>
    </source>
</evidence>
<dbReference type="PANTHER" id="PTHR42684">
    <property type="entry name" value="ADENOSYLMETHIONINE-8-AMINO-7-OXONONANOATE AMINOTRANSFERASE"/>
    <property type="match status" value="1"/>
</dbReference>
<dbReference type="InterPro" id="IPR005814">
    <property type="entry name" value="Aminotrans_3"/>
</dbReference>
<evidence type="ECO:0000256" key="9">
    <source>
        <dbReference type="HAMAP-Rule" id="MF_00834"/>
    </source>
</evidence>
<proteinExistence type="inferred from homology"/>
<evidence type="ECO:0000256" key="5">
    <source>
        <dbReference type="ARBA" id="ARBA00022691"/>
    </source>
</evidence>
<evidence type="ECO:0000256" key="4">
    <source>
        <dbReference type="ARBA" id="ARBA00022679"/>
    </source>
</evidence>
<dbReference type="HAMAP" id="MF_00834">
    <property type="entry name" value="BioA"/>
    <property type="match status" value="1"/>
</dbReference>
<evidence type="ECO:0000256" key="1">
    <source>
        <dbReference type="ARBA" id="ARBA00001933"/>
    </source>
</evidence>
<keyword evidence="11" id="KW-1185">Reference proteome</keyword>
<comment type="similarity">
    <text evidence="9">Belongs to the class-III pyridoxal-phosphate-dependent aminotransferase family. BioA subfamily.</text>
</comment>
<keyword evidence="9" id="KW-0963">Cytoplasm</keyword>
<dbReference type="SUPFAM" id="SSF53383">
    <property type="entry name" value="PLP-dependent transferases"/>
    <property type="match status" value="1"/>
</dbReference>
<evidence type="ECO:0000256" key="7">
    <source>
        <dbReference type="ARBA" id="ARBA00022898"/>
    </source>
</evidence>
<keyword evidence="6 9" id="KW-0093">Biotin biosynthesis</keyword>
<comment type="pathway">
    <text evidence="2 9">Cofactor biosynthesis; biotin biosynthesis; 7,8-diaminononanoate from 8-amino-7-oxononanoate (SAM route): step 1/1.</text>
</comment>
<feature type="modified residue" description="N6-(pyridoxal phosphate)lysine" evidence="9">
    <location>
        <position position="273"/>
    </location>
</feature>
<sequence>MTSPVWHPFTQHGLNEPIPHVVRAQGALLHLADGGTLIDAISSWWVTTHGHCHPRIAAAIAAQAGQLDQLIFAGYTHDPAETVARGLIDLAPRAEGQPALAHIFYSDSGSTAVEVALKMALGYWHNLALDGLATEESGGPRSCILVLEHSYHGDTIGAMSIGERGVYNAAWQPLLFDVGTIPFPAPGRERACLEALDDACADKPAAFIVEPLILGAGGMLIYPAAVLREMAAICRRHGVLFIADEVMTGWGRTGTLFACEQAGVVPDIMAVAKGITGGAIPLAATLATAPIFDAHRSTDRARLFYHSSSYTANAIACAAAVANLAIWREEDVLGRIAALAQGIAKRLERLARHPAFANPRQLGAIAAIDLIAADAGYLSDLAPRLRAFFLERGLLLRPLGNTIYLMPPYCLDEDQLDRLFLALAAAGDHFGE</sequence>
<keyword evidence="5 9" id="KW-0949">S-adenosyl-L-methionine</keyword>
<keyword evidence="3 9" id="KW-0032">Aminotransferase</keyword>
<dbReference type="NCBIfam" id="NF004624">
    <property type="entry name" value="PRK05964.1"/>
    <property type="match status" value="1"/>
</dbReference>
<dbReference type="InterPro" id="IPR005815">
    <property type="entry name" value="BioA"/>
</dbReference>
<comment type="function">
    <text evidence="9">Catalyzes the transfer of the alpha-amino group from S-adenosyl-L-methionine (SAM) to 7-keto-8-aminopelargonic acid (KAPA) to form 7,8-diaminopelargonic acid (DAPA). It is the only aminotransferase known to utilize SAM as an amino donor.</text>
</comment>
<feature type="site" description="Participates in the substrate recognition with KAPA and in a stacking interaction with the adenine ring of SAM" evidence="9">
    <location>
        <position position="9"/>
    </location>
</feature>
<comment type="catalytic activity">
    <reaction evidence="8 9">
        <text>(8S)-8-amino-7-oxononanoate + S-adenosyl-L-methionine = S-adenosyl-4-methylsulfanyl-2-oxobutanoate + (7R,8S)-7,8-diammoniononanoate</text>
        <dbReference type="Rhea" id="RHEA:16861"/>
        <dbReference type="ChEBI" id="CHEBI:16490"/>
        <dbReference type="ChEBI" id="CHEBI:59789"/>
        <dbReference type="ChEBI" id="CHEBI:149468"/>
        <dbReference type="ChEBI" id="CHEBI:149469"/>
        <dbReference type="EC" id="2.6.1.62"/>
    </reaction>
</comment>
<dbReference type="NCBIfam" id="TIGR00508">
    <property type="entry name" value="bioA"/>
    <property type="match status" value="1"/>
</dbReference>
<accession>A0ABN5W7I4</accession>
<dbReference type="InterPro" id="IPR015421">
    <property type="entry name" value="PyrdxlP-dep_Trfase_major"/>
</dbReference>
<protein>
    <recommendedName>
        <fullName evidence="9">Adenosylmethionine-8-amino-7-oxononanoate aminotransferase</fullName>
        <ecNumber evidence="9">2.6.1.62</ecNumber>
    </recommendedName>
    <alternativeName>
        <fullName evidence="9">7,8-diamino-pelargonic acid aminotransferase</fullName>
        <shortName evidence="9">DAPA AT</shortName>
        <shortName evidence="9">DAPA aminotransferase</shortName>
    </alternativeName>
    <alternativeName>
        <fullName evidence="9">7,8-diaminononanoate synthase</fullName>
        <shortName evidence="9">DANS</shortName>
    </alternativeName>
    <alternativeName>
        <fullName evidence="9">Diaminopelargonic acid synthase</fullName>
    </alternativeName>
</protein>
<comment type="subunit">
    <text evidence="9">Homodimer.</text>
</comment>
<feature type="binding site" evidence="9">
    <location>
        <position position="307"/>
    </location>
    <ligand>
        <name>substrate</name>
    </ligand>
</feature>
<feature type="binding site" evidence="9">
    <location>
        <begin position="109"/>
        <end position="110"/>
    </location>
    <ligand>
        <name>pyridoxal 5'-phosphate</name>
        <dbReference type="ChEBI" id="CHEBI:597326"/>
    </ligand>
</feature>
<organism evidence="10 11">
    <name type="scientific">Sphingomonas bisphenolicum</name>
    <dbReference type="NCBI Taxonomy" id="296544"/>
    <lineage>
        <taxon>Bacteria</taxon>
        <taxon>Pseudomonadati</taxon>
        <taxon>Pseudomonadota</taxon>
        <taxon>Alphaproteobacteria</taxon>
        <taxon>Sphingomonadales</taxon>
        <taxon>Sphingomonadaceae</taxon>
        <taxon>Sphingomonas</taxon>
    </lineage>
</organism>
<dbReference type="Pfam" id="PF00202">
    <property type="entry name" value="Aminotran_3"/>
    <property type="match status" value="1"/>
</dbReference>
<dbReference type="EC" id="2.6.1.62" evidence="9"/>
<dbReference type="InterPro" id="IPR015422">
    <property type="entry name" value="PyrdxlP-dep_Trfase_small"/>
</dbReference>
<dbReference type="Proteomes" id="UP001059971">
    <property type="component" value="Chromosome 1"/>
</dbReference>
<dbReference type="RefSeq" id="WP_261935752.1">
    <property type="nucleotide sequence ID" value="NZ_AP018817.1"/>
</dbReference>
<evidence type="ECO:0000313" key="11">
    <source>
        <dbReference type="Proteomes" id="UP001059971"/>
    </source>
</evidence>
<evidence type="ECO:0000256" key="6">
    <source>
        <dbReference type="ARBA" id="ARBA00022756"/>
    </source>
</evidence>
<dbReference type="InterPro" id="IPR015424">
    <property type="entry name" value="PyrdxlP-dep_Trfase"/>
</dbReference>
<evidence type="ECO:0000256" key="8">
    <source>
        <dbReference type="ARBA" id="ARBA00048449"/>
    </source>
</evidence>
<feature type="binding site" evidence="9">
    <location>
        <begin position="308"/>
        <end position="309"/>
    </location>
    <ligand>
        <name>pyridoxal 5'-phosphate</name>
        <dbReference type="ChEBI" id="CHEBI:597326"/>
    </ligand>
</feature>
<dbReference type="PANTHER" id="PTHR42684:SF3">
    <property type="entry name" value="ADENOSYLMETHIONINE-8-AMINO-7-OXONONANOATE AMINOTRANSFERASE"/>
    <property type="match status" value="1"/>
</dbReference>
<dbReference type="GO" id="GO:0008483">
    <property type="term" value="F:transaminase activity"/>
    <property type="evidence" value="ECO:0007669"/>
    <property type="project" value="UniProtKB-KW"/>
</dbReference>
<keyword evidence="4 9" id="KW-0808">Transferase</keyword>
<feature type="binding site" evidence="9">
    <location>
        <position position="397"/>
    </location>
    <ligand>
        <name>substrate</name>
    </ligand>
</feature>
<comment type="subcellular location">
    <subcellularLocation>
        <location evidence="9">Cytoplasm</location>
    </subcellularLocation>
</comment>
<feature type="binding site" evidence="9">
    <location>
        <position position="273"/>
    </location>
    <ligand>
        <name>substrate</name>
    </ligand>
</feature>
<evidence type="ECO:0000256" key="3">
    <source>
        <dbReference type="ARBA" id="ARBA00022576"/>
    </source>
</evidence>
<gene>
    <name evidence="9 10" type="primary">bioA</name>
    <name evidence="10" type="ORF">SBA_ch1_04430</name>
</gene>
<keyword evidence="7 9" id="KW-0663">Pyridoxal phosphate</keyword>
<dbReference type="Gene3D" id="3.90.1150.10">
    <property type="entry name" value="Aspartate Aminotransferase, domain 1"/>
    <property type="match status" value="1"/>
</dbReference>
<reference evidence="10" key="1">
    <citation type="submission" date="2018-07" db="EMBL/GenBank/DDBJ databases">
        <title>Complete genome sequence of Sphingomonas bisphenolicum strain AO1, a bisphenol A degradative bacterium isolated from Japanese farm field.</title>
        <authorList>
            <person name="Murakami M."/>
            <person name="Koh M."/>
            <person name="Koba S."/>
            <person name="Matsumura Y."/>
        </authorList>
    </citation>
    <scope>NUCLEOTIDE SEQUENCE</scope>
    <source>
        <strain evidence="10">AO1</strain>
    </source>
</reference>
<dbReference type="CDD" id="cd00610">
    <property type="entry name" value="OAT_like"/>
    <property type="match status" value="1"/>
</dbReference>
<feature type="binding site" evidence="9">
    <location>
        <position position="151"/>
    </location>
    <ligand>
        <name>substrate</name>
    </ligand>
</feature>
<feature type="binding site" evidence="9">
    <location>
        <position position="44"/>
    </location>
    <ligand>
        <name>substrate</name>
    </ligand>
</feature>
<feature type="binding site" evidence="9">
    <location>
        <position position="244"/>
    </location>
    <ligand>
        <name>pyridoxal 5'-phosphate</name>
        <dbReference type="ChEBI" id="CHEBI:597326"/>
    </ligand>
</feature>
<dbReference type="EMBL" id="AP018817">
    <property type="protein sequence ID" value="BBF68243.1"/>
    <property type="molecule type" value="Genomic_DNA"/>
</dbReference>